<dbReference type="Pfam" id="PF00512">
    <property type="entry name" value="HisKA"/>
    <property type="match status" value="1"/>
</dbReference>
<dbReference type="PROSITE" id="PS50109">
    <property type="entry name" value="HIS_KIN"/>
    <property type="match status" value="1"/>
</dbReference>
<dbReference type="InterPro" id="IPR050351">
    <property type="entry name" value="BphY/WalK/GraS-like"/>
</dbReference>
<evidence type="ECO:0000313" key="8">
    <source>
        <dbReference type="EMBL" id="CAB4585255.1"/>
    </source>
</evidence>
<evidence type="ECO:0000259" key="7">
    <source>
        <dbReference type="PROSITE" id="PS50109"/>
    </source>
</evidence>
<dbReference type="InterPro" id="IPR035965">
    <property type="entry name" value="PAS-like_dom_sf"/>
</dbReference>
<dbReference type="InterPro" id="IPR004358">
    <property type="entry name" value="Sig_transdc_His_kin-like_C"/>
</dbReference>
<dbReference type="SUPFAM" id="SSF55874">
    <property type="entry name" value="ATPase domain of HSP90 chaperone/DNA topoisomerase II/histidine kinase"/>
    <property type="match status" value="1"/>
</dbReference>
<evidence type="ECO:0000256" key="3">
    <source>
        <dbReference type="ARBA" id="ARBA00022553"/>
    </source>
</evidence>
<dbReference type="InterPro" id="IPR005467">
    <property type="entry name" value="His_kinase_dom"/>
</dbReference>
<dbReference type="AlphaFoldDB" id="A0A6J6FCX8"/>
<evidence type="ECO:0000256" key="2">
    <source>
        <dbReference type="ARBA" id="ARBA00012438"/>
    </source>
</evidence>
<dbReference type="GO" id="GO:0000155">
    <property type="term" value="F:phosphorelay sensor kinase activity"/>
    <property type="evidence" value="ECO:0007669"/>
    <property type="project" value="InterPro"/>
</dbReference>
<dbReference type="InterPro" id="IPR036890">
    <property type="entry name" value="HATPase_C_sf"/>
</dbReference>
<dbReference type="PRINTS" id="PR00344">
    <property type="entry name" value="BCTRLSENSOR"/>
</dbReference>
<dbReference type="PANTHER" id="PTHR45453:SF1">
    <property type="entry name" value="PHOSPHATE REGULON SENSOR PROTEIN PHOR"/>
    <property type="match status" value="1"/>
</dbReference>
<dbReference type="SUPFAM" id="SSF47384">
    <property type="entry name" value="Homodimeric domain of signal transducing histidine kinase"/>
    <property type="match status" value="1"/>
</dbReference>
<keyword evidence="5" id="KW-0418">Kinase</keyword>
<dbReference type="GO" id="GO:0005886">
    <property type="term" value="C:plasma membrane"/>
    <property type="evidence" value="ECO:0007669"/>
    <property type="project" value="TreeGrafter"/>
</dbReference>
<dbReference type="SMART" id="SM00388">
    <property type="entry name" value="HisKA"/>
    <property type="match status" value="1"/>
</dbReference>
<dbReference type="GO" id="GO:0016036">
    <property type="term" value="P:cellular response to phosphate starvation"/>
    <property type="evidence" value="ECO:0007669"/>
    <property type="project" value="TreeGrafter"/>
</dbReference>
<reference evidence="8" key="1">
    <citation type="submission" date="2020-05" db="EMBL/GenBank/DDBJ databases">
        <authorList>
            <person name="Chiriac C."/>
            <person name="Salcher M."/>
            <person name="Ghai R."/>
            <person name="Kavagutti S V."/>
        </authorList>
    </citation>
    <scope>NUCLEOTIDE SEQUENCE</scope>
</reference>
<protein>
    <recommendedName>
        <fullName evidence="2">histidine kinase</fullName>
        <ecNumber evidence="2">2.7.13.3</ecNumber>
    </recommendedName>
</protein>
<dbReference type="Pfam" id="PF02518">
    <property type="entry name" value="HATPase_c"/>
    <property type="match status" value="1"/>
</dbReference>
<dbReference type="Gene3D" id="3.30.565.10">
    <property type="entry name" value="Histidine kinase-like ATPase, C-terminal domain"/>
    <property type="match status" value="1"/>
</dbReference>
<dbReference type="EMBL" id="CAEZSR010000182">
    <property type="protein sequence ID" value="CAB4585255.1"/>
    <property type="molecule type" value="Genomic_DNA"/>
</dbReference>
<dbReference type="CDD" id="cd00075">
    <property type="entry name" value="HATPase"/>
    <property type="match status" value="1"/>
</dbReference>
<dbReference type="EC" id="2.7.13.3" evidence="2"/>
<proteinExistence type="predicted"/>
<dbReference type="InterPro" id="IPR036097">
    <property type="entry name" value="HisK_dim/P_sf"/>
</dbReference>
<dbReference type="InterPro" id="IPR003661">
    <property type="entry name" value="HisK_dim/P_dom"/>
</dbReference>
<gene>
    <name evidence="8" type="ORF">UFOPK1493_03360</name>
</gene>
<keyword evidence="6" id="KW-0902">Two-component regulatory system</keyword>
<comment type="catalytic activity">
    <reaction evidence="1">
        <text>ATP + protein L-histidine = ADP + protein N-phospho-L-histidine.</text>
        <dbReference type="EC" id="2.7.13.3"/>
    </reaction>
</comment>
<dbReference type="InterPro" id="IPR003594">
    <property type="entry name" value="HATPase_dom"/>
</dbReference>
<sequence>MGLLHRRRDQVHGDPSELDDARAEIDRIRLQLERAQAALDGLPVGVVLVDASGRVVSRNQSASVGRGHGEVLVQEAVERHVQQALVGRDSSSAVELFGPPRRVIHVKATPAVGGGALVVIEDVSERARLDAVRTDFVANISHELKTPVGALAVLAEALTEEDDIEVVRRLASKMVDEAHRAATAIDDLLELSRIELGGRAVKDPVDVTDVMRQAVIRSLAAAEQRNIRIDLEEPVDAITVLGDRRQLVSALSNLIDNAVKYSDEGSDVWVTASVDDEHVGMSVEDHGVGIPAKDLDRIFERFYRVDRARSRETGGTGLGLAIVRHVATNHEGDVQVRSTEGEGSVFTLRIPRTAEGRS</sequence>
<dbReference type="SUPFAM" id="SSF55785">
    <property type="entry name" value="PYP-like sensor domain (PAS domain)"/>
    <property type="match status" value="1"/>
</dbReference>
<feature type="domain" description="Histidine kinase" evidence="7">
    <location>
        <begin position="139"/>
        <end position="354"/>
    </location>
</feature>
<evidence type="ECO:0000256" key="4">
    <source>
        <dbReference type="ARBA" id="ARBA00022679"/>
    </source>
</evidence>
<keyword evidence="4" id="KW-0808">Transferase</keyword>
<dbReference type="CDD" id="cd00082">
    <property type="entry name" value="HisKA"/>
    <property type="match status" value="1"/>
</dbReference>
<accession>A0A6J6FCX8</accession>
<evidence type="ECO:0000256" key="6">
    <source>
        <dbReference type="ARBA" id="ARBA00023012"/>
    </source>
</evidence>
<evidence type="ECO:0000256" key="1">
    <source>
        <dbReference type="ARBA" id="ARBA00000085"/>
    </source>
</evidence>
<dbReference type="Gene3D" id="1.10.287.130">
    <property type="match status" value="1"/>
</dbReference>
<organism evidence="8">
    <name type="scientific">freshwater metagenome</name>
    <dbReference type="NCBI Taxonomy" id="449393"/>
    <lineage>
        <taxon>unclassified sequences</taxon>
        <taxon>metagenomes</taxon>
        <taxon>ecological metagenomes</taxon>
    </lineage>
</organism>
<dbReference type="FunFam" id="3.30.565.10:FF:000006">
    <property type="entry name" value="Sensor histidine kinase WalK"/>
    <property type="match status" value="1"/>
</dbReference>
<dbReference type="SMART" id="SM00387">
    <property type="entry name" value="HATPase_c"/>
    <property type="match status" value="1"/>
</dbReference>
<name>A0A6J6FCX8_9ZZZZ</name>
<dbReference type="PANTHER" id="PTHR45453">
    <property type="entry name" value="PHOSPHATE REGULON SENSOR PROTEIN PHOR"/>
    <property type="match status" value="1"/>
</dbReference>
<dbReference type="GO" id="GO:0004721">
    <property type="term" value="F:phosphoprotein phosphatase activity"/>
    <property type="evidence" value="ECO:0007669"/>
    <property type="project" value="TreeGrafter"/>
</dbReference>
<keyword evidence="3" id="KW-0597">Phosphoprotein</keyword>
<evidence type="ECO:0000256" key="5">
    <source>
        <dbReference type="ARBA" id="ARBA00022777"/>
    </source>
</evidence>
<dbReference type="Gene3D" id="3.30.450.20">
    <property type="entry name" value="PAS domain"/>
    <property type="match status" value="1"/>
</dbReference>